<organism evidence="2 3">
    <name type="scientific">Schizopora paradoxa</name>
    <dbReference type="NCBI Taxonomy" id="27342"/>
    <lineage>
        <taxon>Eukaryota</taxon>
        <taxon>Fungi</taxon>
        <taxon>Dikarya</taxon>
        <taxon>Basidiomycota</taxon>
        <taxon>Agaricomycotina</taxon>
        <taxon>Agaricomycetes</taxon>
        <taxon>Hymenochaetales</taxon>
        <taxon>Schizoporaceae</taxon>
        <taxon>Schizopora</taxon>
    </lineage>
</organism>
<accession>A0A0H2R8W2</accession>
<feature type="region of interest" description="Disordered" evidence="1">
    <location>
        <begin position="87"/>
        <end position="112"/>
    </location>
</feature>
<sequence length="385" mass="42754">MDSHSLTVLKFIPKDSAGVATRPSPSLPTPIPSLPSQAHLSTADAAQARNLIAASVASDGWRTLNIPEPRVATFDLSRCYVYKKRPPSRNSLTANRASGKDTGAIKDWGSPPAVDELANPDELKEFVSTDLSDVFLASSPSEEALTIDRKGKRKATATLEGHNSPRTRETHSKRAKLDLVLAPKQYHYYPYPLVRKSLDMKIVVERVPTYKKSLPIYLHPNSENDVKKYLGEPFATSAWLIPIRGRLPWPDASAGKVVEEQELKEDEQPVVWTTTGLKKFWEFLVMIYEQQKVGPMSLSLHIARGSSETHSDEIGGVLDQDHIKVRHDASLAMNIRTILDIWKYEASPSEGDNDVNHASQPRKIRPLRGAKLVLVDDCSEGLLVL</sequence>
<proteinExistence type="predicted"/>
<evidence type="ECO:0000313" key="3">
    <source>
        <dbReference type="Proteomes" id="UP000053477"/>
    </source>
</evidence>
<reference evidence="2 3" key="1">
    <citation type="submission" date="2015-04" db="EMBL/GenBank/DDBJ databases">
        <title>Complete genome sequence of Schizopora paradoxa KUC8140, a cosmopolitan wood degrader in East Asia.</title>
        <authorList>
            <consortium name="DOE Joint Genome Institute"/>
            <person name="Min B."/>
            <person name="Park H."/>
            <person name="Jang Y."/>
            <person name="Kim J.-J."/>
            <person name="Kim K.H."/>
            <person name="Pangilinan J."/>
            <person name="Lipzen A."/>
            <person name="Riley R."/>
            <person name="Grigoriev I.V."/>
            <person name="Spatafora J.W."/>
            <person name="Choi I.-G."/>
        </authorList>
    </citation>
    <scope>NUCLEOTIDE SEQUENCE [LARGE SCALE GENOMIC DNA]</scope>
    <source>
        <strain evidence="2 3">KUC8140</strain>
    </source>
</reference>
<gene>
    <name evidence="2" type="ORF">SCHPADRAFT_944947</name>
</gene>
<dbReference type="OrthoDB" id="3143319at2759"/>
<feature type="region of interest" description="Disordered" evidence="1">
    <location>
        <begin position="148"/>
        <end position="172"/>
    </location>
</feature>
<evidence type="ECO:0000256" key="1">
    <source>
        <dbReference type="SAM" id="MobiDB-lite"/>
    </source>
</evidence>
<protein>
    <submittedName>
        <fullName evidence="2">Uncharacterized protein</fullName>
    </submittedName>
</protein>
<name>A0A0H2R8W2_9AGAM</name>
<dbReference type="Proteomes" id="UP000053477">
    <property type="component" value="Unassembled WGS sequence"/>
</dbReference>
<dbReference type="STRING" id="27342.A0A0H2R8W2"/>
<dbReference type="AlphaFoldDB" id="A0A0H2R8W2"/>
<dbReference type="InParanoid" id="A0A0H2R8W2"/>
<dbReference type="EMBL" id="KQ086118">
    <property type="protein sequence ID" value="KLO07832.1"/>
    <property type="molecule type" value="Genomic_DNA"/>
</dbReference>
<evidence type="ECO:0000313" key="2">
    <source>
        <dbReference type="EMBL" id="KLO07832.1"/>
    </source>
</evidence>
<keyword evidence="3" id="KW-1185">Reference proteome</keyword>